<feature type="domain" description="DUF5860" evidence="2">
    <location>
        <begin position="406"/>
        <end position="566"/>
    </location>
</feature>
<feature type="region of interest" description="Disordered" evidence="1">
    <location>
        <begin position="1"/>
        <end position="22"/>
    </location>
</feature>
<dbReference type="RefSeq" id="YP_009483786.1">
    <property type="nucleotide sequence ID" value="NC_037667.1"/>
</dbReference>
<feature type="region of interest" description="Disordered" evidence="1">
    <location>
        <begin position="354"/>
        <end position="404"/>
    </location>
</feature>
<accession>A0A2U7UAP5</accession>
<reference evidence="3" key="1">
    <citation type="journal article" date="2018" name="Nat. Commun.">
        <title>Diversity and evolution of the emerging Pandoraviridae family.</title>
        <authorList>
            <person name="Legendre M."/>
            <person name="Fabre E."/>
            <person name="Poirot O."/>
            <person name="Jeudy S."/>
            <person name="Lartigue A."/>
            <person name="Alempic J.M."/>
            <person name="Beucher L."/>
            <person name="Philippe N."/>
            <person name="Bertaux L."/>
            <person name="Christo-Foroux E."/>
            <person name="Labadie K."/>
            <person name="Coute Y."/>
            <person name="Abergel C."/>
            <person name="Claverie J.M."/>
        </authorList>
    </citation>
    <scope>NUCLEOTIDE SEQUENCE [LARGE SCALE GENOMIC DNA]</scope>
    <source>
        <strain evidence="3">Quercus</strain>
    </source>
</reference>
<feature type="compositionally biased region" description="Basic and acidic residues" evidence="1">
    <location>
        <begin position="367"/>
        <end position="386"/>
    </location>
</feature>
<dbReference type="GeneID" id="36844658"/>
<name>A0A2U7UAP5_9VIRU</name>
<gene>
    <name evidence="3" type="ORF">pqer_cds_1095</name>
</gene>
<protein>
    <recommendedName>
        <fullName evidence="2">DUF5860 domain-containing protein</fullName>
    </recommendedName>
</protein>
<dbReference type="KEGG" id="vg:36844658"/>
<evidence type="ECO:0000256" key="1">
    <source>
        <dbReference type="SAM" id="MobiDB-lite"/>
    </source>
</evidence>
<sequence length="602" mass="65413">MTCPPTFAAPVPSDASETEAPPPSLPADLFVRMYPWMSVGDACLYAAIDRDLANQAKMYLPGITEGVLRRQWTAGPLVGDDVETVTIDSDADGFLDRDDMWASRIAGHIFMDYAELFGESHTDTWSGHRLVLSVAANNRYEVRLKAEYVGTDNRRPPARPRDTAMTTACPSMGRTARQMALAVDIDAALAAVPHNWTGPSDSVLDGAVRSPIDHDTLDLYMHHVIAEAHRRGVRYSPVPRHVTLSIYDDTGRDGKPLFAFVVRHDDDDDNSVGTGRTESTQWCPVARPAVDRPFSVATLLSSRHQPQGTPWQVVKKTDNTREPPIDTNKDAVATPAERRWVPCGDRAVFGSHRASSARCKTNAANDTRADRDRDNDIIFDKSERHAGPLCNDSPQLSSSTPSTPTQTVADIVALYPDLTVDQAARVFAASAQLDGIPFVWVAIGAFGQGRCMATSLRASAAAMLRLKTDYHEAGWYSGRRVVLALGNARDTILYRIVGRAPEAKIQTNDDLAALYPHLSPIEIMGVGAINRALKDVPHVWVGGAGLYPHRVSLGPGGPPVAATIEAVRRLYDHAAASRVVLALGRTPAGILTLDYGAVLPRR</sequence>
<organism evidence="3">
    <name type="scientific">Pandoravirus quercus</name>
    <dbReference type="NCBI Taxonomy" id="2107709"/>
    <lineage>
        <taxon>Viruses</taxon>
        <taxon>Pandoravirus</taxon>
    </lineage>
</organism>
<proteinExistence type="predicted"/>
<feature type="compositionally biased region" description="Low complexity" evidence="1">
    <location>
        <begin position="393"/>
        <end position="404"/>
    </location>
</feature>
<dbReference type="InterPro" id="IPR043848">
    <property type="entry name" value="DUF5860"/>
</dbReference>
<dbReference type="Proteomes" id="UP000248852">
    <property type="component" value="Segment"/>
</dbReference>
<evidence type="ECO:0000313" key="3">
    <source>
        <dbReference type="EMBL" id="AVK75517.1"/>
    </source>
</evidence>
<evidence type="ECO:0000259" key="2">
    <source>
        <dbReference type="Pfam" id="PF19178"/>
    </source>
</evidence>
<dbReference type="EMBL" id="MG011689">
    <property type="protein sequence ID" value="AVK75517.1"/>
    <property type="molecule type" value="Genomic_DNA"/>
</dbReference>
<dbReference type="Pfam" id="PF19178">
    <property type="entry name" value="DUF5860"/>
    <property type="match status" value="1"/>
</dbReference>